<accession>A0ABD1ZLQ2</accession>
<protein>
    <submittedName>
        <fullName evidence="2">Uncharacterized protein</fullName>
    </submittedName>
</protein>
<evidence type="ECO:0000313" key="2">
    <source>
        <dbReference type="EMBL" id="KAL2652388.1"/>
    </source>
</evidence>
<comment type="caution">
    <text evidence="2">The sequence shown here is derived from an EMBL/GenBank/DDBJ whole genome shotgun (WGS) entry which is preliminary data.</text>
</comment>
<proteinExistence type="predicted"/>
<evidence type="ECO:0000256" key="1">
    <source>
        <dbReference type="SAM" id="MobiDB-lite"/>
    </source>
</evidence>
<dbReference type="Proteomes" id="UP001605036">
    <property type="component" value="Unassembled WGS sequence"/>
</dbReference>
<feature type="compositionally biased region" description="Basic and acidic residues" evidence="1">
    <location>
        <begin position="121"/>
        <end position="131"/>
    </location>
</feature>
<reference evidence="2 3" key="1">
    <citation type="submission" date="2024-09" db="EMBL/GenBank/DDBJ databases">
        <title>Chromosome-scale assembly of Riccia fluitans.</title>
        <authorList>
            <person name="Paukszto L."/>
            <person name="Sawicki J."/>
            <person name="Karawczyk K."/>
            <person name="Piernik-Szablinska J."/>
            <person name="Szczecinska M."/>
            <person name="Mazdziarz M."/>
        </authorList>
    </citation>
    <scope>NUCLEOTIDE SEQUENCE [LARGE SCALE GENOMIC DNA]</scope>
    <source>
        <strain evidence="2">Rf_01</strain>
        <tissue evidence="2">Aerial parts of the thallus</tissue>
    </source>
</reference>
<evidence type="ECO:0000313" key="3">
    <source>
        <dbReference type="Proteomes" id="UP001605036"/>
    </source>
</evidence>
<feature type="compositionally biased region" description="Basic and acidic residues" evidence="1">
    <location>
        <begin position="34"/>
        <end position="56"/>
    </location>
</feature>
<dbReference type="AlphaFoldDB" id="A0ABD1ZLQ2"/>
<gene>
    <name evidence="2" type="ORF">R1flu_020516</name>
</gene>
<feature type="region of interest" description="Disordered" evidence="1">
    <location>
        <begin position="1"/>
        <end position="131"/>
    </location>
</feature>
<dbReference type="EMBL" id="JBHFFA010000001">
    <property type="protein sequence ID" value="KAL2652388.1"/>
    <property type="molecule type" value="Genomic_DNA"/>
</dbReference>
<name>A0ABD1ZLQ2_9MARC</name>
<sequence length="131" mass="14657">MPVGHTGQKPHGQTATQDRAQGEIMATRGGTRQAGDREPRTNASRDTKHNRIRDPTSRTNAKKITKVVDCKLNLQNTRENTEADEQPPRDANRRNPLQTERPECTGIKSPIMNQTKARPSSQDDHPRGQLT</sequence>
<feature type="compositionally biased region" description="Polar residues" evidence="1">
    <location>
        <begin position="111"/>
        <end position="120"/>
    </location>
</feature>
<keyword evidence="3" id="KW-1185">Reference proteome</keyword>
<organism evidence="2 3">
    <name type="scientific">Riccia fluitans</name>
    <dbReference type="NCBI Taxonomy" id="41844"/>
    <lineage>
        <taxon>Eukaryota</taxon>
        <taxon>Viridiplantae</taxon>
        <taxon>Streptophyta</taxon>
        <taxon>Embryophyta</taxon>
        <taxon>Marchantiophyta</taxon>
        <taxon>Marchantiopsida</taxon>
        <taxon>Marchantiidae</taxon>
        <taxon>Marchantiales</taxon>
        <taxon>Ricciaceae</taxon>
        <taxon>Riccia</taxon>
    </lineage>
</organism>